<feature type="region of interest" description="Disordered" evidence="11">
    <location>
        <begin position="1675"/>
        <end position="1702"/>
    </location>
</feature>
<feature type="domain" description="Trimeric autotransporter adhesin YadA-like head" evidence="13">
    <location>
        <begin position="961"/>
        <end position="985"/>
    </location>
</feature>
<feature type="domain" description="Trimeric autotransporter adhesin YadA-like stalk" evidence="14">
    <location>
        <begin position="758"/>
        <end position="794"/>
    </location>
</feature>
<evidence type="ECO:0000256" key="7">
    <source>
        <dbReference type="ARBA" id="ARBA00022729"/>
    </source>
</evidence>
<dbReference type="InterPro" id="IPR011049">
    <property type="entry name" value="Serralysin-like_metalloprot_C"/>
</dbReference>
<dbReference type="Pfam" id="PF03895">
    <property type="entry name" value="YadA_anchor"/>
    <property type="match status" value="1"/>
</dbReference>
<evidence type="ECO:0000256" key="6">
    <source>
        <dbReference type="ARBA" id="ARBA00022692"/>
    </source>
</evidence>
<dbReference type="GO" id="GO:0015031">
    <property type="term" value="P:protein transport"/>
    <property type="evidence" value="ECO:0007669"/>
    <property type="project" value="UniProtKB-KW"/>
</dbReference>
<feature type="domain" description="Trimeric autotransporter adhesin YadA-like head" evidence="13">
    <location>
        <begin position="938"/>
        <end position="956"/>
    </location>
</feature>
<feature type="domain" description="Trimeric autotransporter adhesin YadA-like stalk" evidence="14">
    <location>
        <begin position="1638"/>
        <end position="1665"/>
    </location>
</feature>
<dbReference type="GO" id="GO:0009279">
    <property type="term" value="C:cell outer membrane"/>
    <property type="evidence" value="ECO:0007669"/>
    <property type="project" value="UniProtKB-SubCell"/>
</dbReference>
<dbReference type="InterPro" id="IPR008635">
    <property type="entry name" value="Coiled_stalk_dom"/>
</dbReference>
<feature type="domain" description="Trimeric autotransporter adhesin YadA-like stalk" evidence="14">
    <location>
        <begin position="1545"/>
        <end position="1580"/>
    </location>
</feature>
<dbReference type="Pfam" id="PF05658">
    <property type="entry name" value="YadA_head"/>
    <property type="match status" value="9"/>
</dbReference>
<dbReference type="SUPFAM" id="SSF101967">
    <property type="entry name" value="Adhesin YadA, collagen-binding domain"/>
    <property type="match status" value="7"/>
</dbReference>
<comment type="similarity">
    <text evidence="3">Belongs to the autotransporter-2 (AT-2) (TC 1.B.40) family.</text>
</comment>
<organism evidence="15">
    <name type="scientific">Avibacterium paragallinarum</name>
    <name type="common">Haemophilus gallinarum</name>
    <dbReference type="NCBI Taxonomy" id="728"/>
    <lineage>
        <taxon>Bacteria</taxon>
        <taxon>Pseudomonadati</taxon>
        <taxon>Pseudomonadota</taxon>
        <taxon>Gammaproteobacteria</taxon>
        <taxon>Pasteurellales</taxon>
        <taxon>Pasteurellaceae</taxon>
        <taxon>Avibacterium</taxon>
    </lineage>
</organism>
<feature type="domain" description="Trimeric autotransporter adhesin YadA-like head" evidence="13">
    <location>
        <begin position="371"/>
        <end position="393"/>
    </location>
</feature>
<evidence type="ECO:0000313" key="15">
    <source>
        <dbReference type="EMBL" id="AIS72939.1"/>
    </source>
</evidence>
<keyword evidence="7" id="KW-0732">Signal</keyword>
<sequence length="2084" mass="215930">MNKVFKIKYSVVKQEMIVVSELANNKDKTASQKNTHNTAFFQPLFTKCTYLALLINIALGTSLFPQLANAKFLEVYNSSVKLQHVNSGVPSDSVNLNPSGSENVGMNSNQGVAIGRGAVNSYSATGSIAIGQGAKNDNWATRSIAIGQGAKNESIASDSVAISNAINRFKKSIVIGLNAYTQLDPRRTPESRQGSVVIGENAKSAGNQSVSLGQNAWSKTNSISIGAGTFAEGNSTIAIGTDKILGTNYNDKLPAPSWDGRTGKAPANSIWDIFSELYMGKKTNGTDYDAKKNDRDPNKPEAFYTYSDFKSRYVNNPSTSPTYAAKLGAIALGSRTIAAGEMSTAVGSLAFALADKSTAMGLRSFVAKDAVGGTAIGEESRTFAKDSVAIGNKTEASNAGSMAYGYKAKAVGAGAIAIGAEVTAGAEFDSSQVGNLLLDRGAYATLKSADKSDDIKAGDAINVFTQFFDNMLTQGSHLTYENTTYLTTSAGDIKKTLAAVGDGGKNAIAIGNKTFASKANSVALGSYALASAQNAFALGSYSLVSPLAANTIVIGVGGYATGSNSFVGGSWVSTLSARTVVLGYSASISSDSHDSLAMGVNAFIGNGSNSSLALGTGSTIAKNTKSPDSLAIGKDSRIDAKDTDNGVLYTPQVYDETTRAFRTFDENKDYMRQAMALGFNAKVSRGKGKMETGINSMAIGARSQATLQNSTALGVNAKTDYTWEQLEADPWVSKGAISIPTSGKIGVISVGSKGSERRIVNVASGSLDTDAVNVAQLKTIEERFQSEIDLLQNGGGVQYLSVEKTNINGEAGRVASQIRKGESYKRYVKLKTQLLYLDARKKLNGEKFDQTSLDKISKAVQELEAEYSGELKTTASELNRVAMQLNAETTVNNFGKFNQYKTQIENATNADSEKNVGGLSPQVIAQLKANNNYLNDGAKGQDSIAFGWQAKTSEANNGLAGKQAIAIGFQANSSAENAISIGTNSDTSMTGAVAIGKGATVTAGGKPSIALGQDSTVANSAISRTSSATINGLTFNNFAGSPETLGVLSIGTAGKERKIVNVAAGNISQTSTEAINGSQLYATNFMLNKLAQSVKNNFGGNANLATDGTITFTNIGGTGQDTIHDAINNVLTKLISLSATEEVVSGEAVYEALKSAKPTTVSAEANKGIKVTGETSSNTTGNSFTIGLDDATLNKINNAVNQDLSNLGEDGKNAITGLVDVVKKANSPITVESSTDNNKKKTFTVGLEKNITEVNSITFDKSGQDPNQVTGRMSSAGLTFKKGDTTNGSTTTFAEDGLTIDSTTNSAQTNLVKVSRDGFSVKNGSDESKLAPTKLSIGAENAEHVEVTKSGIALKANNTTGKSSITLSDSAITLAAATAGNAIKLTGVADGSITAGSKDAVNGGQLRTLLGVDSGAKIGGTEKTTISEAISDVKQALTDAKLAYKADNKNSKTVKLTDGLNFTSTTNIDASVEDSGVVKFTLKDKLIGLKTIATESLNASRNIIAGGTVTVGGETEGIVLTKSGSGNDRTLSLSGAGNAATDGIKVSGVKAGTADTDAVNKGQLDKLFKAINDALGTTDLAVTKDPNQTSIFNPINGTAPTTFKDAVDKLTTAVNTGWGSKVGILATGIDGIDAGNKKISNVADGDISPTSGDVVTGRQLYALMQKGIRVYGDEVSPTKTQTTAPTASSTQGGATTANTAGGVAPAGNVATGDIAPTQPTLPEMNTALVNDHLAVPLGGSLKIHGDHNVKTTISADNQVGISLQPNISIENNLVIGSNKPEKAKLAAQEGNALVITNKDDGNAAMVFNNEKNMLVLSDKKAKPRVLLDGQNGALTLVGNDDSQVTLSSKKGKDIDGNDLSRLSVTTERTNADGQLEKVETSFATMDDGLKFKADGDKVINKKLNETVEIVGDENVTTSITDDNKVKVSLNKKIAIDEVKIPNTDPDAQKGDSIVINNGGIHAGNKVITGVKASDDPTSAVNRGQLNTVIDNVQNNFNQVNQRIGDLTRESRAGIAGAMATASLQNVALPGKTTISVGTATFKGENAVAIGMSRLSDNGKVGIRLSGMSTSNGDKGAAMSVGFTF</sequence>
<proteinExistence type="inferred from homology"/>
<gene>
    <name evidence="15" type="primary">hmtp210</name>
</gene>
<evidence type="ECO:0000256" key="3">
    <source>
        <dbReference type="ARBA" id="ARBA00005848"/>
    </source>
</evidence>
<keyword evidence="6" id="KW-0812">Transmembrane</keyword>
<evidence type="ECO:0000259" key="13">
    <source>
        <dbReference type="Pfam" id="PF05658"/>
    </source>
</evidence>
<evidence type="ECO:0000256" key="8">
    <source>
        <dbReference type="ARBA" id="ARBA00022927"/>
    </source>
</evidence>
<feature type="domain" description="Trimeric autotransporter adhesin YadA-like head" evidence="13">
    <location>
        <begin position="396"/>
        <end position="420"/>
    </location>
</feature>
<dbReference type="Gene3D" id="2.150.10.10">
    <property type="entry name" value="Serralysin-like metalloprotease, C-terminal"/>
    <property type="match status" value="7"/>
</dbReference>
<evidence type="ECO:0000256" key="11">
    <source>
        <dbReference type="SAM" id="MobiDB-lite"/>
    </source>
</evidence>
<name>A0A097BVQ5_AVIPA</name>
<feature type="domain" description="Trimeric autotransporter adhesin YadA-like stalk" evidence="14">
    <location>
        <begin position="1384"/>
        <end position="1409"/>
    </location>
</feature>
<dbReference type="Pfam" id="PF05662">
    <property type="entry name" value="YadA_stalk"/>
    <property type="match status" value="6"/>
</dbReference>
<keyword evidence="5" id="KW-1134">Transmembrane beta strand</keyword>
<feature type="domain" description="Trimeric autotransporter adhesin YadA-like head" evidence="13">
    <location>
        <begin position="692"/>
        <end position="717"/>
    </location>
</feature>
<feature type="domain" description="Trimeric autotransporter adhesin YadA-like stalk" evidence="14">
    <location>
        <begin position="1058"/>
        <end position="1101"/>
    </location>
</feature>
<evidence type="ECO:0000256" key="5">
    <source>
        <dbReference type="ARBA" id="ARBA00022452"/>
    </source>
</evidence>
<keyword evidence="9" id="KW-0472">Membrane</keyword>
<dbReference type="InterPro" id="IPR045584">
    <property type="entry name" value="Pilin-like"/>
</dbReference>
<protein>
    <submittedName>
        <fullName evidence="15">Hmtp210</fullName>
    </submittedName>
</protein>
<evidence type="ECO:0000256" key="10">
    <source>
        <dbReference type="ARBA" id="ARBA00023237"/>
    </source>
</evidence>
<reference evidence="15" key="1">
    <citation type="submission" date="2014-05" db="EMBL/GenBank/DDBJ databases">
        <title>The haemagglutinin of Avibacterium paragallinarum is a trimeric autotransporter adhesin that confers haemagglutination, cell adherence, and biofilms formation activities.</title>
        <authorList>
            <person name="Wang Y.-P."/>
            <person name="Hsieh M.-K."/>
            <person name="Tan D.-H."/>
            <person name="Shien J.-H."/>
            <person name="Ou S.-C."/>
            <person name="Chang P.-C."/>
        </authorList>
    </citation>
    <scope>NUCLEOTIDE SEQUENCE</scope>
    <source>
        <strain evidence="15">TW07</strain>
    </source>
</reference>
<dbReference type="InterPro" id="IPR008640">
    <property type="entry name" value="Adhesin_Head_dom"/>
</dbReference>
<feature type="domain" description="Trimeric autotransporter adhesin YadA-like head" evidence="13">
    <location>
        <begin position="504"/>
        <end position="528"/>
    </location>
</feature>
<keyword evidence="8" id="KW-0653">Protein transport</keyword>
<feature type="domain" description="Trimeric autotransporter adhesin YadA-like head" evidence="13">
    <location>
        <begin position="218"/>
        <end position="241"/>
    </location>
</feature>
<feature type="domain" description="Trimeric autotransporter adhesin YadA-like stalk" evidence="14">
    <location>
        <begin position="1967"/>
        <end position="2004"/>
    </location>
</feature>
<dbReference type="Gene3D" id="1.20.5.170">
    <property type="match status" value="1"/>
</dbReference>
<keyword evidence="4" id="KW-0813">Transport</keyword>
<evidence type="ECO:0000259" key="12">
    <source>
        <dbReference type="Pfam" id="PF03895"/>
    </source>
</evidence>
<dbReference type="SMR" id="A0A097BVQ5"/>
<evidence type="ECO:0000259" key="14">
    <source>
        <dbReference type="Pfam" id="PF05662"/>
    </source>
</evidence>
<dbReference type="GO" id="GO:0009986">
    <property type="term" value="C:cell surface"/>
    <property type="evidence" value="ECO:0007669"/>
    <property type="project" value="UniProtKB-SubCell"/>
</dbReference>
<dbReference type="Gene3D" id="2.60.40.4050">
    <property type="match status" value="1"/>
</dbReference>
<comment type="subcellular location">
    <subcellularLocation>
        <location evidence="2">Cell outer membrane</location>
    </subcellularLocation>
    <subcellularLocation>
        <location evidence="1">Cell surface</location>
    </subcellularLocation>
</comment>
<feature type="domain" description="Trimeric autotransporter adhesin YadA-like head" evidence="13">
    <location>
        <begin position="193"/>
        <end position="216"/>
    </location>
</feature>
<dbReference type="SUPFAM" id="SSF54523">
    <property type="entry name" value="Pili subunits"/>
    <property type="match status" value="1"/>
</dbReference>
<evidence type="ECO:0000256" key="4">
    <source>
        <dbReference type="ARBA" id="ARBA00022448"/>
    </source>
</evidence>
<accession>A0A097BVQ5</accession>
<feature type="domain" description="Trimeric autotransporter adhesin YadA-like C-terminal membrane anchor" evidence="12">
    <location>
        <begin position="2025"/>
        <end position="2084"/>
    </location>
</feature>
<dbReference type="CDD" id="cd12820">
    <property type="entry name" value="LbR_YadA-like"/>
    <property type="match status" value="1"/>
</dbReference>
<dbReference type="EMBL" id="KJ867498">
    <property type="protein sequence ID" value="AIS72939.1"/>
    <property type="molecule type" value="Genomic_DNA"/>
</dbReference>
<dbReference type="Gene3D" id="3.30.1300.30">
    <property type="entry name" value="GSPII I/J protein-like"/>
    <property type="match status" value="1"/>
</dbReference>
<feature type="domain" description="Trimeric autotransporter adhesin YadA-like head" evidence="13">
    <location>
        <begin position="338"/>
        <end position="363"/>
    </location>
</feature>
<evidence type="ECO:0000256" key="1">
    <source>
        <dbReference type="ARBA" id="ARBA00004241"/>
    </source>
</evidence>
<keyword evidence="10" id="KW-0998">Cell outer membrane</keyword>
<evidence type="ECO:0000256" key="2">
    <source>
        <dbReference type="ARBA" id="ARBA00004442"/>
    </source>
</evidence>
<feature type="compositionally biased region" description="Low complexity" evidence="11">
    <location>
        <begin position="1680"/>
        <end position="1702"/>
    </location>
</feature>
<dbReference type="InterPro" id="IPR005594">
    <property type="entry name" value="YadA_C"/>
</dbReference>
<evidence type="ECO:0000256" key="9">
    <source>
        <dbReference type="ARBA" id="ARBA00023136"/>
    </source>
</evidence>